<dbReference type="PROSITE" id="PS50110">
    <property type="entry name" value="RESPONSE_REGULATORY"/>
    <property type="match status" value="1"/>
</dbReference>
<dbReference type="Gene3D" id="3.30.565.10">
    <property type="entry name" value="Histidine kinase-like ATPase, C-terminal domain"/>
    <property type="match status" value="1"/>
</dbReference>
<dbReference type="Proteomes" id="UP000076632">
    <property type="component" value="Unassembled WGS sequence"/>
</dbReference>
<gene>
    <name evidence="8" type="ORF">L228DRAFT_244028</name>
</gene>
<evidence type="ECO:0000256" key="2">
    <source>
        <dbReference type="PROSITE-ProRule" id="PRU00169"/>
    </source>
</evidence>
<dbReference type="Pfam" id="PF02518">
    <property type="entry name" value="HATPase_c"/>
    <property type="match status" value="1"/>
</dbReference>
<evidence type="ECO:0000256" key="3">
    <source>
        <dbReference type="SAM" id="MobiDB-lite"/>
    </source>
</evidence>
<dbReference type="InterPro" id="IPR013655">
    <property type="entry name" value="PAS_fold_3"/>
</dbReference>
<dbReference type="Pfam" id="PF00072">
    <property type="entry name" value="Response_reg"/>
    <property type="match status" value="1"/>
</dbReference>
<feature type="compositionally biased region" description="Low complexity" evidence="3">
    <location>
        <begin position="1690"/>
        <end position="1707"/>
    </location>
</feature>
<dbReference type="CDD" id="cd00130">
    <property type="entry name" value="PAS"/>
    <property type="match status" value="2"/>
</dbReference>
<feature type="compositionally biased region" description="Polar residues" evidence="3">
    <location>
        <begin position="419"/>
        <end position="429"/>
    </location>
</feature>
<dbReference type="SMART" id="SM00388">
    <property type="entry name" value="HisKA"/>
    <property type="match status" value="1"/>
</dbReference>
<dbReference type="InterPro" id="IPR000700">
    <property type="entry name" value="PAS-assoc_C"/>
</dbReference>
<dbReference type="SUPFAM" id="SSF52172">
    <property type="entry name" value="CheY-like"/>
    <property type="match status" value="1"/>
</dbReference>
<dbReference type="Gene3D" id="3.30.450.20">
    <property type="entry name" value="PAS domain"/>
    <property type="match status" value="2"/>
</dbReference>
<dbReference type="CDD" id="cd17546">
    <property type="entry name" value="REC_hyHK_CKI1_RcsC-like"/>
    <property type="match status" value="1"/>
</dbReference>
<feature type="compositionally biased region" description="Polar residues" evidence="3">
    <location>
        <begin position="1746"/>
        <end position="1756"/>
    </location>
</feature>
<feature type="domain" description="Response regulatory" evidence="5">
    <location>
        <begin position="1935"/>
        <end position="2060"/>
    </location>
</feature>
<dbReference type="Gene3D" id="1.10.287.130">
    <property type="match status" value="1"/>
</dbReference>
<dbReference type="InterPro" id="IPR004358">
    <property type="entry name" value="Sig_transdc_His_kin-like_C"/>
</dbReference>
<dbReference type="InterPro" id="IPR035965">
    <property type="entry name" value="PAS-like_dom_sf"/>
</dbReference>
<feature type="region of interest" description="Disordered" evidence="3">
    <location>
        <begin position="108"/>
        <end position="138"/>
    </location>
</feature>
<evidence type="ECO:0000313" key="8">
    <source>
        <dbReference type="EMBL" id="KZF25234.1"/>
    </source>
</evidence>
<dbReference type="SMART" id="SM00387">
    <property type="entry name" value="HATPase_c"/>
    <property type="match status" value="1"/>
</dbReference>
<feature type="compositionally biased region" description="Polar residues" evidence="3">
    <location>
        <begin position="1708"/>
        <end position="1726"/>
    </location>
</feature>
<dbReference type="PRINTS" id="PR00344">
    <property type="entry name" value="BCTRLSENSOR"/>
</dbReference>
<dbReference type="STRING" id="1328760.A0A165IQF5"/>
<dbReference type="InterPro" id="IPR003661">
    <property type="entry name" value="HisK_dim/P_dom"/>
</dbReference>
<dbReference type="CDD" id="cd00082">
    <property type="entry name" value="HisKA"/>
    <property type="match status" value="1"/>
</dbReference>
<dbReference type="FunFam" id="3.30.565.10:FF:000010">
    <property type="entry name" value="Sensor histidine kinase RcsC"/>
    <property type="match status" value="1"/>
</dbReference>
<dbReference type="GO" id="GO:0000155">
    <property type="term" value="F:phosphorelay sensor kinase activity"/>
    <property type="evidence" value="ECO:0007669"/>
    <property type="project" value="InterPro"/>
</dbReference>
<dbReference type="InterPro" id="IPR001610">
    <property type="entry name" value="PAC"/>
</dbReference>
<evidence type="ECO:0008006" key="10">
    <source>
        <dbReference type="Google" id="ProtNLM"/>
    </source>
</evidence>
<dbReference type="OMA" id="WGQKATF"/>
<dbReference type="Pfam" id="PF00512">
    <property type="entry name" value="HisKA"/>
    <property type="match status" value="1"/>
</dbReference>
<reference evidence="8 9" key="1">
    <citation type="journal article" date="2016" name="Fungal Biol.">
        <title>The genome of Xylona heveae provides a window into fungal endophytism.</title>
        <authorList>
            <person name="Gazis R."/>
            <person name="Kuo A."/>
            <person name="Riley R."/>
            <person name="LaButti K."/>
            <person name="Lipzen A."/>
            <person name="Lin J."/>
            <person name="Amirebrahimi M."/>
            <person name="Hesse C.N."/>
            <person name="Spatafora J.W."/>
            <person name="Henrissat B."/>
            <person name="Hainaut M."/>
            <person name="Grigoriev I.V."/>
            <person name="Hibbett D.S."/>
        </authorList>
    </citation>
    <scope>NUCLEOTIDE SEQUENCE [LARGE SCALE GENOMIC DNA]</scope>
    <source>
        <strain evidence="8 9">TC161</strain>
    </source>
</reference>
<dbReference type="SUPFAM" id="SSF55874">
    <property type="entry name" value="ATPase domain of HSP90 chaperone/DNA topoisomerase II/histidine kinase"/>
    <property type="match status" value="1"/>
</dbReference>
<feature type="compositionally biased region" description="Polar residues" evidence="3">
    <location>
        <begin position="900"/>
        <end position="912"/>
    </location>
</feature>
<feature type="compositionally biased region" description="Basic and acidic residues" evidence="3">
    <location>
        <begin position="914"/>
        <end position="926"/>
    </location>
</feature>
<dbReference type="PROSITE" id="PS50112">
    <property type="entry name" value="PAS"/>
    <property type="match status" value="1"/>
</dbReference>
<feature type="region of interest" description="Disordered" evidence="3">
    <location>
        <begin position="1267"/>
        <end position="1304"/>
    </location>
</feature>
<dbReference type="InterPro" id="IPR003594">
    <property type="entry name" value="HATPase_dom"/>
</dbReference>
<feature type="domain" description="Histidine kinase" evidence="4">
    <location>
        <begin position="1397"/>
        <end position="1623"/>
    </location>
</feature>
<dbReference type="RefSeq" id="XP_018190789.1">
    <property type="nucleotide sequence ID" value="XM_018331826.1"/>
</dbReference>
<dbReference type="Pfam" id="PF08447">
    <property type="entry name" value="PAS_3"/>
    <property type="match status" value="1"/>
</dbReference>
<name>A0A165IQF5_XYLHT</name>
<feature type="region of interest" description="Disordered" evidence="3">
    <location>
        <begin position="574"/>
        <end position="622"/>
    </location>
</feature>
<feature type="compositionally biased region" description="Pro residues" evidence="3">
    <location>
        <begin position="1"/>
        <end position="11"/>
    </location>
</feature>
<feature type="modified residue" description="4-aspartylphosphate" evidence="2">
    <location>
        <position position="1987"/>
    </location>
</feature>
<evidence type="ECO:0000313" key="9">
    <source>
        <dbReference type="Proteomes" id="UP000076632"/>
    </source>
</evidence>
<feature type="compositionally biased region" description="Basic and acidic residues" evidence="3">
    <location>
        <begin position="848"/>
        <end position="859"/>
    </location>
</feature>
<dbReference type="SUPFAM" id="SSF47384">
    <property type="entry name" value="Homodimeric domain of signal transducing histidine kinase"/>
    <property type="match status" value="1"/>
</dbReference>
<dbReference type="PROSITE" id="PS50113">
    <property type="entry name" value="PAC"/>
    <property type="match status" value="2"/>
</dbReference>
<evidence type="ECO:0000259" key="6">
    <source>
        <dbReference type="PROSITE" id="PS50112"/>
    </source>
</evidence>
<dbReference type="InterPro" id="IPR011006">
    <property type="entry name" value="CheY-like_superfamily"/>
</dbReference>
<dbReference type="GeneID" id="28896963"/>
<evidence type="ECO:0000259" key="7">
    <source>
        <dbReference type="PROSITE" id="PS50113"/>
    </source>
</evidence>
<evidence type="ECO:0000259" key="4">
    <source>
        <dbReference type="PROSITE" id="PS50109"/>
    </source>
</evidence>
<organism evidence="8 9">
    <name type="scientific">Xylona heveae (strain CBS 132557 / TC161)</name>
    <dbReference type="NCBI Taxonomy" id="1328760"/>
    <lineage>
        <taxon>Eukaryota</taxon>
        <taxon>Fungi</taxon>
        <taxon>Dikarya</taxon>
        <taxon>Ascomycota</taxon>
        <taxon>Pezizomycotina</taxon>
        <taxon>Xylonomycetes</taxon>
        <taxon>Xylonales</taxon>
        <taxon>Xylonaceae</taxon>
        <taxon>Xylona</taxon>
    </lineage>
</organism>
<feature type="domain" description="PAC" evidence="7">
    <location>
        <begin position="1332"/>
        <end position="1386"/>
    </location>
</feature>
<accession>A0A165IQF5</accession>
<feature type="compositionally biased region" description="Polar residues" evidence="3">
    <location>
        <begin position="1635"/>
        <end position="1655"/>
    </location>
</feature>
<feature type="region of interest" description="Disordered" evidence="3">
    <location>
        <begin position="1673"/>
        <end position="1761"/>
    </location>
</feature>
<evidence type="ECO:0000256" key="1">
    <source>
        <dbReference type="ARBA" id="ARBA00022553"/>
    </source>
</evidence>
<feature type="compositionally biased region" description="Polar residues" evidence="3">
    <location>
        <begin position="975"/>
        <end position="984"/>
    </location>
</feature>
<dbReference type="InterPro" id="IPR001789">
    <property type="entry name" value="Sig_transdc_resp-reg_receiver"/>
</dbReference>
<dbReference type="Pfam" id="PF13188">
    <property type="entry name" value="PAS_8"/>
    <property type="match status" value="1"/>
</dbReference>
<feature type="domain" description="PAS" evidence="6">
    <location>
        <begin position="1205"/>
        <end position="1260"/>
    </location>
</feature>
<dbReference type="InterPro" id="IPR000014">
    <property type="entry name" value="PAS"/>
</dbReference>
<feature type="region of interest" description="Disordered" evidence="3">
    <location>
        <begin position="341"/>
        <end position="360"/>
    </location>
</feature>
<proteinExistence type="predicted"/>
<dbReference type="SUPFAM" id="SSF55785">
    <property type="entry name" value="PYP-like sensor domain (PAS domain)"/>
    <property type="match status" value="2"/>
</dbReference>
<feature type="region of interest" description="Disordered" evidence="3">
    <location>
        <begin position="153"/>
        <end position="189"/>
    </location>
</feature>
<feature type="region of interest" description="Disordered" evidence="3">
    <location>
        <begin position="1"/>
        <end position="92"/>
    </location>
</feature>
<feature type="region of interest" description="Disordered" evidence="3">
    <location>
        <begin position="227"/>
        <end position="246"/>
    </location>
</feature>
<dbReference type="NCBIfam" id="TIGR00229">
    <property type="entry name" value="sensory_box"/>
    <property type="match status" value="2"/>
</dbReference>
<dbReference type="OrthoDB" id="303614at2759"/>
<dbReference type="PANTHER" id="PTHR45339:SF5">
    <property type="entry name" value="HISTIDINE KINASE"/>
    <property type="match status" value="1"/>
</dbReference>
<evidence type="ECO:0000259" key="5">
    <source>
        <dbReference type="PROSITE" id="PS50110"/>
    </source>
</evidence>
<dbReference type="SMART" id="SM00448">
    <property type="entry name" value="REC"/>
    <property type="match status" value="1"/>
</dbReference>
<feature type="domain" description="PAC" evidence="7">
    <location>
        <begin position="1146"/>
        <end position="1198"/>
    </location>
</feature>
<protein>
    <recommendedName>
        <fullName evidence="10">Histidine kinase HHK2p</fullName>
    </recommendedName>
</protein>
<keyword evidence="1 2" id="KW-0597">Phosphoprotein</keyword>
<sequence length="2076" mass="226744">MSTPPLGPPANPKGARDVGRLQRRSPRSPGAIPSSTTAPLPSRPKIPFHGQPSSPRIPNESSTRAGNESPREDSRAKQNTSENAKRVDNSAEEIARLREAVNARISLNNRERLARQNKSHSTHTSAPSTDLHGASPSTDEFLAAGYASLEAAFISPPPTGSRTTSTESNATVRGGEIGGTPDPSRVLTPSYPFPYVPAAQPRLPTTPFHRPFTALSPTGLPPWLGSSRPDEMGEHPTVPSGPATPRSTMTFLPPSISGFSGGTEHPSPSLYELTLALTSEPGLDTWWSNVVQILRENYCAERVSLAVPADTTDPENIPWGQKATFNAVEEDKFSLAYLAQSHQDAASEEEDPDAVVAPSSGESVAPAEHLEWSMASLLGHRPRLASRHSFSGFEARKKRSSLGAAQVPEVKQPRPAASRTKSVYTSDQFSQHSRLAVPLSSSQLNTESLKKHAAMEASGEAKDAPIGEPAQREARGRMFPVLQALDFEAQPLLDPGGVHRVLEKSDVVVLSREYNAHTFESENVNIDQGERFQPAAHSEDLHHERLTSTSGKTGHVPATGEKSQGAFQKDLAGARPNSDELENTLHLPRNERGPSEPSSYEEFEQTPASPWAQSPAPSPAIRSDTNENPFFAAATVDESSFSPNPVSQDYTTGKQVEAIGVDHATTIVHVPLYHPLLSKSVQPARFESNSAFMANTDAGLGVYGHSIPESVKTGSGHKFHDKKIPIAILSILSSVIPYPSNLSQSLSLLGPHLATSFSLARHYTTVESEASGLARRRYGSSSALGFGAVIDQGRPLDDLASLEHALQLGSEEGPTGSITGSITSPSEYSGVSKSSPPGSLGGTPTGEAHAHPYPSDRRSIGGTPGRPGTLEPNDSYFVSKKPGHLSRSNSGVVPTLPVMSLSSTKQTSNAPESQWKRRSGDNRGVQRDVTSPTEEDIDRIVPEEDQEIGTMEYELSLAKRGSGQRSERTRRKTEISISGSSAGSQWEGRLSARASDPSASQRKQAPWFGHAQGLRKGERPHTLLHSYGADFGATYQSLPSATSVGSRPSVVRAHTRTASGSLTTPESNMPPPSERLLRTIIDSIPVQIFTAAPRTGALTWVNSKFLTYRGLTVAQFSEDPWQSIHPEECEDYLKSWVQALRSSQGFSRQVRIRRFDGQYRWFFVRAAPLRDTRGVTVHWCGTFMDIHDQHVAEVSAARQKETAQSEAKYRSLANSSPQIVFAATREEGITFANTQWLSYSGQHFEDALGLGFTEYVHPDDLVKCRLPQFSDPTSTEPSARPSPGGGDIAASPTPTTQIGGSKKVDISSTDFSELTRSGVIKVSKDSNGKPSYSTEIRLRNNDGEYRWHLVRCLAVDSINFGNGEGSWFGTCTDINDHKLLEQKLKETMDSKTRFLSNMSHEIRTPLNGISGMVNFLLDTPLTEEQMDSVNIVRTSCENLGYLINDILDLSKVEAGMVKLSFQPFYVRSVIEEVNDLISALAIKKRLELNYIVDDDVPALVMGDRIRIRQVLLNIIGNAIKFTSRGEVFLRCQVYRSQQSAIRHQEIMLQFDVDDTGSGFTEAEAELLFKPFSQIDGSSTRQHGGSGLGLVISRQLVELHGGQMNATSVPGKGSTFTFFVKFQLPPEESRPEGQRKSQNVSETPNIESTKSGQAKDSSAVGEQEIIRPLLAKTYTQSPGNPGVPGTESIQSSPAVLSSGSSAPSVGSLRTFQSDRSSMSSILPSNLQGGEDAGKMNLKLPSVGRLSPSDSRPATSRGGSPMRPPMYSVLVVCALEHSREATMRHLEKTLPEDIPHQITTRSSLPECQRMIGGNDPVVFTHIVINLSEADEVIAFMDQIFHSDLHPRTSVIIASDSVQKREIIDRAPHLDMDKLVKQLRVLFVFKPLKPSKFADIFDPNKVRQLSTDRNRDSAQQVAESQRQVFANMENVIGNRGHRILLVEDNEVNQLVLQKFFRRISVVVETVSDGAQCIERVFSQPHAFYSAIICDLHMPNKDGYETCREIRQWEDKQHFSEHDLIPIIALSANVMADVVDKCIEAGFNNYVSKPVNFGELSKVLMDLLNPARPRQLMRHNSHPI</sequence>
<dbReference type="EMBL" id="KV407455">
    <property type="protein sequence ID" value="KZF25234.1"/>
    <property type="molecule type" value="Genomic_DNA"/>
</dbReference>
<feature type="region of interest" description="Disordered" evidence="3">
    <location>
        <begin position="545"/>
        <end position="564"/>
    </location>
</feature>
<dbReference type="PROSITE" id="PS50109">
    <property type="entry name" value="HIS_KIN"/>
    <property type="match status" value="1"/>
</dbReference>
<feature type="compositionally biased region" description="Polar residues" evidence="3">
    <location>
        <begin position="51"/>
        <end position="66"/>
    </location>
</feature>
<dbReference type="InterPro" id="IPR005467">
    <property type="entry name" value="His_kinase_dom"/>
</dbReference>
<feature type="compositionally biased region" description="Low complexity" evidence="3">
    <location>
        <begin position="813"/>
        <end position="838"/>
    </location>
</feature>
<feature type="region of interest" description="Disordered" evidence="3">
    <location>
        <begin position="395"/>
        <end position="429"/>
    </location>
</feature>
<feature type="region of interest" description="Disordered" evidence="3">
    <location>
        <begin position="957"/>
        <end position="1006"/>
    </location>
</feature>
<dbReference type="SMART" id="SM00091">
    <property type="entry name" value="PAS"/>
    <property type="match status" value="2"/>
</dbReference>
<dbReference type="InterPro" id="IPR036890">
    <property type="entry name" value="HATPase_C_sf"/>
</dbReference>
<dbReference type="SMART" id="SM00086">
    <property type="entry name" value="PAC"/>
    <property type="match status" value="2"/>
</dbReference>
<dbReference type="CDD" id="cd16922">
    <property type="entry name" value="HATPase_EvgS-ArcB-TorS-like"/>
    <property type="match status" value="1"/>
</dbReference>
<dbReference type="InParanoid" id="A0A165IQF5"/>
<feature type="compositionally biased region" description="Basic and acidic residues" evidence="3">
    <location>
        <begin position="83"/>
        <end position="92"/>
    </location>
</feature>
<dbReference type="PANTHER" id="PTHR45339">
    <property type="entry name" value="HYBRID SIGNAL TRANSDUCTION HISTIDINE KINASE J"/>
    <property type="match status" value="1"/>
</dbReference>
<feature type="region of interest" description="Disordered" evidence="3">
    <location>
        <begin position="1624"/>
        <end position="1660"/>
    </location>
</feature>
<dbReference type="Gene3D" id="3.40.50.2300">
    <property type="match status" value="1"/>
</dbReference>
<keyword evidence="9" id="KW-1185">Reference proteome</keyword>
<feature type="region of interest" description="Disordered" evidence="3">
    <location>
        <begin position="810"/>
        <end position="936"/>
    </location>
</feature>
<dbReference type="InterPro" id="IPR036097">
    <property type="entry name" value="HisK_dim/P_sf"/>
</dbReference>